<dbReference type="InterPro" id="IPR043128">
    <property type="entry name" value="Rev_trsase/Diguanyl_cyclase"/>
</dbReference>
<dbReference type="InterPro" id="IPR043502">
    <property type="entry name" value="DNA/RNA_pol_sf"/>
</dbReference>
<dbReference type="OrthoDB" id="2274680at2759"/>
<protein>
    <recommendedName>
        <fullName evidence="3">Reverse transcriptase domain-containing protein</fullName>
    </recommendedName>
</protein>
<sequence>MQSGCYIPFHEPPSVTSTPTPTVSFSTEQSHLIDQAIQGLLVKAAIEKVSAQQVQQTPGFYSLISSSFQDGNNQRRIANDKAKRLPSLNRFIGCLSSYSSPPRLLTVSTAEMKEPSVPILPILEHFYSQSFRISAYLDDWILAASTKQLAIQQVLAVVALLQQLGWMVNFKKSILTPTQQLGHLGFVSNTSTMTASLPMKKLRDIRRSIKQALDHPHRQSTRVVHSLTMRIQAATFAIFPARLYTRHLLYYKNQTVKSEKDWDLPSSLDPVSIHELNWWYHSLQKWNGRSLLPSFYWTPIEAAQLINWQEFKAAHLALKIFRVPKNSTILIRTNDTASLSYINKQGETHSRYWN</sequence>
<dbReference type="Gene3D" id="3.30.70.270">
    <property type="match status" value="1"/>
</dbReference>
<name>A0A9P6XV53_RHIOR</name>
<dbReference type="EMBL" id="JAANIT010003995">
    <property type="protein sequence ID" value="KAG1533241.1"/>
    <property type="molecule type" value="Genomic_DNA"/>
</dbReference>
<evidence type="ECO:0000313" key="2">
    <source>
        <dbReference type="Proteomes" id="UP000717996"/>
    </source>
</evidence>
<proteinExistence type="predicted"/>
<evidence type="ECO:0008006" key="3">
    <source>
        <dbReference type="Google" id="ProtNLM"/>
    </source>
</evidence>
<dbReference type="CDD" id="cd09275">
    <property type="entry name" value="RNase_HI_RT_DIRS1"/>
    <property type="match status" value="1"/>
</dbReference>
<dbReference type="PANTHER" id="PTHR33050">
    <property type="entry name" value="REVERSE TRANSCRIPTASE DOMAIN-CONTAINING PROTEIN"/>
    <property type="match status" value="1"/>
</dbReference>
<gene>
    <name evidence="1" type="ORF">G6F51_012717</name>
</gene>
<reference evidence="1" key="1">
    <citation type="journal article" date="2020" name="Microb. Genom.">
        <title>Genetic diversity of clinical and environmental Mucorales isolates obtained from an investigation of mucormycosis cases among solid organ transplant recipients.</title>
        <authorList>
            <person name="Nguyen M.H."/>
            <person name="Kaul D."/>
            <person name="Muto C."/>
            <person name="Cheng S.J."/>
            <person name="Richter R.A."/>
            <person name="Bruno V.M."/>
            <person name="Liu G."/>
            <person name="Beyhan S."/>
            <person name="Sundermann A.J."/>
            <person name="Mounaud S."/>
            <person name="Pasculle A.W."/>
            <person name="Nierman W.C."/>
            <person name="Driscoll E."/>
            <person name="Cumbie R."/>
            <person name="Clancy C.J."/>
            <person name="Dupont C.L."/>
        </authorList>
    </citation>
    <scope>NUCLEOTIDE SEQUENCE</scope>
    <source>
        <strain evidence="1">GL16</strain>
    </source>
</reference>
<accession>A0A9P6XV53</accession>
<comment type="caution">
    <text evidence="1">The sequence shown here is derived from an EMBL/GenBank/DDBJ whole genome shotgun (WGS) entry which is preliminary data.</text>
</comment>
<evidence type="ECO:0000313" key="1">
    <source>
        <dbReference type="EMBL" id="KAG1533241.1"/>
    </source>
</evidence>
<dbReference type="AlphaFoldDB" id="A0A9P6XV53"/>
<dbReference type="SUPFAM" id="SSF56672">
    <property type="entry name" value="DNA/RNA polymerases"/>
    <property type="match status" value="1"/>
</dbReference>
<dbReference type="InterPro" id="IPR052055">
    <property type="entry name" value="Hepadnavirus_pol/RT"/>
</dbReference>
<organism evidence="1 2">
    <name type="scientific">Rhizopus oryzae</name>
    <name type="common">Mucormycosis agent</name>
    <name type="synonym">Rhizopus arrhizus var. delemar</name>
    <dbReference type="NCBI Taxonomy" id="64495"/>
    <lineage>
        <taxon>Eukaryota</taxon>
        <taxon>Fungi</taxon>
        <taxon>Fungi incertae sedis</taxon>
        <taxon>Mucoromycota</taxon>
        <taxon>Mucoromycotina</taxon>
        <taxon>Mucoromycetes</taxon>
        <taxon>Mucorales</taxon>
        <taxon>Mucorineae</taxon>
        <taxon>Rhizopodaceae</taxon>
        <taxon>Rhizopus</taxon>
    </lineage>
</organism>
<dbReference type="PANTHER" id="PTHR33050:SF7">
    <property type="entry name" value="RIBONUCLEASE H"/>
    <property type="match status" value="1"/>
</dbReference>
<dbReference type="Proteomes" id="UP000717996">
    <property type="component" value="Unassembled WGS sequence"/>
</dbReference>